<dbReference type="Pfam" id="PF22564">
    <property type="entry name" value="HAAS"/>
    <property type="match status" value="1"/>
</dbReference>
<feature type="transmembrane region" description="Helical" evidence="1">
    <location>
        <begin position="115"/>
        <end position="132"/>
    </location>
</feature>
<feature type="transmembrane region" description="Helical" evidence="1">
    <location>
        <begin position="81"/>
        <end position="108"/>
    </location>
</feature>
<protein>
    <submittedName>
        <fullName evidence="2">DUF1700 domain-containing protein</fullName>
    </submittedName>
</protein>
<accession>A0ABY9KWE2</accession>
<evidence type="ECO:0000313" key="3">
    <source>
        <dbReference type="Proteomes" id="UP001180087"/>
    </source>
</evidence>
<evidence type="ECO:0000313" key="2">
    <source>
        <dbReference type="EMBL" id="WLV25103.1"/>
    </source>
</evidence>
<organism evidence="2 3">
    <name type="scientific">Aciduricibacillus chroicocephali</name>
    <dbReference type="NCBI Taxonomy" id="3054939"/>
    <lineage>
        <taxon>Bacteria</taxon>
        <taxon>Bacillati</taxon>
        <taxon>Bacillota</taxon>
        <taxon>Bacilli</taxon>
        <taxon>Bacillales</taxon>
        <taxon>Bacillaceae</taxon>
        <taxon>Aciduricibacillus</taxon>
    </lineage>
</organism>
<keyword evidence="1" id="KW-0812">Transmembrane</keyword>
<name>A0ABY9KWE2_9BACI</name>
<dbReference type="EMBL" id="CP129113">
    <property type="protein sequence ID" value="WLV25103.1"/>
    <property type="molecule type" value="Genomic_DNA"/>
</dbReference>
<keyword evidence="1" id="KW-0472">Membrane</keyword>
<gene>
    <name evidence="2" type="ORF">QR721_02355</name>
</gene>
<feature type="transmembrane region" description="Helical" evidence="1">
    <location>
        <begin position="138"/>
        <end position="158"/>
    </location>
</feature>
<sequence>MTKHEFMKEMERSLNALPSEERNEILQDFEEHFAIGLAEGKREEEIADALGSPDQIAREMNANRHISTANKNASFGNMVRATWAVIGLSFFNIIVVLGPFVAIVGIILSGWITSGAFIIAPLLAILGILAGGSNLFDFSVSIALCGIGLLLWMLMIRLTRWFTIGFTRYLQFNMSLVKGGMKHEKI</sequence>
<evidence type="ECO:0000256" key="1">
    <source>
        <dbReference type="SAM" id="Phobius"/>
    </source>
</evidence>
<dbReference type="Proteomes" id="UP001180087">
    <property type="component" value="Chromosome"/>
</dbReference>
<keyword evidence="1" id="KW-1133">Transmembrane helix</keyword>
<proteinExistence type="predicted"/>
<keyword evidence="3" id="KW-1185">Reference proteome</keyword>
<dbReference type="RefSeq" id="WP_348028811.1">
    <property type="nucleotide sequence ID" value="NZ_CP129113.1"/>
</dbReference>
<reference evidence="2" key="1">
    <citation type="submission" date="2023-06" db="EMBL/GenBank/DDBJ databases">
        <title>A Treasure from Seagulls: Isolation and Description of Aciduricobacillus qingdaonensis gen. nov., sp. nov., a Rare Obligately Uric Acid-utilizing Member in the Family Bacillaceae.</title>
        <authorList>
            <person name="Liu W."/>
            <person name="Wang B."/>
        </authorList>
    </citation>
    <scope>NUCLEOTIDE SEQUENCE</scope>
    <source>
        <strain evidence="2">44XB</strain>
    </source>
</reference>